<dbReference type="KEGG" id="smo:SELMODRAFT_407210"/>
<keyword evidence="2" id="KW-1185">Reference proteome</keyword>
<dbReference type="HOGENOM" id="CLU_020954_2_0_1"/>
<name>D8R499_SELML</name>
<dbReference type="AlphaFoldDB" id="D8R499"/>
<dbReference type="EMBL" id="GL377571">
    <property type="protein sequence ID" value="EFJ33427.1"/>
    <property type="molecule type" value="Genomic_DNA"/>
</dbReference>
<dbReference type="Gramene" id="EFJ33427">
    <property type="protein sequence ID" value="EFJ33427"/>
    <property type="gene ID" value="SELMODRAFT_407210"/>
</dbReference>
<dbReference type="InParanoid" id="D8R499"/>
<sequence length="681" mass="76427">MDVEMDTQINVGVIEVVGTGAPEATATSGGVLTYDVGGGGGAVPSVAKAARGEVDEPVEEVIGSIVGGSTVKATGGMVAAPTTPRAGGAGGASDGEGLHMHDSDTILNDCVWDTIIQAQERTVRSAYDLNMAIYSSFAKVRFGSIAGTFIISPTFPRTGLIESMTIELEEKWDPIWLRKSREFDGFLGKHVEIAEFIGKLFWVIDGNHRLNQFAFQAHTLVHDIEHLRFIGMLSLEEVQTLYNREAKPIIKGERASFFKNARGDEQQKEMEWHTIEQQILNTKRTKELVKHRRNSFTISPKWNGWLPCGGTSLAEFKNQLGLPFLVRRMVYRYLKYCPGAPVYTAEALSDYDNHVVEVQQLNTRVHTQETIQKMPNPNTVEPKETVMEILAQEILVPAPRNPKRGRREAFHENVLQMMTWKSSPLQLCINKLVHPLSPTVSVGEVVVLIGDYTQLLDATSGELYMLDPWIYGLGQLTPYGKINFIFFDLPDGMPPPQGNTPSWNVVSSFMIYEGVVVMILLRSLMWEGLLAHLAHNDDGFLEFSFGCLLSSIAVDTKDTSRQKRKVYSWNYHALCHIGNWRFGSMVQAVKETGQAIFALDKEGAFEDILRRFCDRSTLITHSVSVHMLDLDDMDDHMDRSQFHLPIYTKYMAQHYIQHKPIVKEHSTIPISTFLDMEAEED</sequence>
<evidence type="ECO:0000313" key="2">
    <source>
        <dbReference type="Proteomes" id="UP000001514"/>
    </source>
</evidence>
<dbReference type="Proteomes" id="UP000001514">
    <property type="component" value="Unassembled WGS sequence"/>
</dbReference>
<proteinExistence type="predicted"/>
<accession>D8R499</accession>
<reference evidence="1 2" key="1">
    <citation type="journal article" date="2011" name="Science">
        <title>The Selaginella genome identifies genetic changes associated with the evolution of vascular plants.</title>
        <authorList>
            <person name="Banks J.A."/>
            <person name="Nishiyama T."/>
            <person name="Hasebe M."/>
            <person name="Bowman J.L."/>
            <person name="Gribskov M."/>
            <person name="dePamphilis C."/>
            <person name="Albert V.A."/>
            <person name="Aono N."/>
            <person name="Aoyama T."/>
            <person name="Ambrose B.A."/>
            <person name="Ashton N.W."/>
            <person name="Axtell M.J."/>
            <person name="Barker E."/>
            <person name="Barker M.S."/>
            <person name="Bennetzen J.L."/>
            <person name="Bonawitz N.D."/>
            <person name="Chapple C."/>
            <person name="Cheng C."/>
            <person name="Correa L.G."/>
            <person name="Dacre M."/>
            <person name="DeBarry J."/>
            <person name="Dreyer I."/>
            <person name="Elias M."/>
            <person name="Engstrom E.M."/>
            <person name="Estelle M."/>
            <person name="Feng L."/>
            <person name="Finet C."/>
            <person name="Floyd S.K."/>
            <person name="Frommer W.B."/>
            <person name="Fujita T."/>
            <person name="Gramzow L."/>
            <person name="Gutensohn M."/>
            <person name="Harholt J."/>
            <person name="Hattori M."/>
            <person name="Heyl A."/>
            <person name="Hirai T."/>
            <person name="Hiwatashi Y."/>
            <person name="Ishikawa M."/>
            <person name="Iwata M."/>
            <person name="Karol K.G."/>
            <person name="Koehler B."/>
            <person name="Kolukisaoglu U."/>
            <person name="Kubo M."/>
            <person name="Kurata T."/>
            <person name="Lalonde S."/>
            <person name="Li K."/>
            <person name="Li Y."/>
            <person name="Litt A."/>
            <person name="Lyons E."/>
            <person name="Manning G."/>
            <person name="Maruyama T."/>
            <person name="Michael T.P."/>
            <person name="Mikami K."/>
            <person name="Miyazaki S."/>
            <person name="Morinaga S."/>
            <person name="Murata T."/>
            <person name="Mueller-Roeber B."/>
            <person name="Nelson D.R."/>
            <person name="Obara M."/>
            <person name="Oguri Y."/>
            <person name="Olmstead R.G."/>
            <person name="Onodera N."/>
            <person name="Petersen B.L."/>
            <person name="Pils B."/>
            <person name="Prigge M."/>
            <person name="Rensing S.A."/>
            <person name="Riano-Pachon D.M."/>
            <person name="Roberts A.W."/>
            <person name="Sato Y."/>
            <person name="Scheller H.V."/>
            <person name="Schulz B."/>
            <person name="Schulz C."/>
            <person name="Shakirov E.V."/>
            <person name="Shibagaki N."/>
            <person name="Shinohara N."/>
            <person name="Shippen D.E."/>
            <person name="Soerensen I."/>
            <person name="Sotooka R."/>
            <person name="Sugimoto N."/>
            <person name="Sugita M."/>
            <person name="Sumikawa N."/>
            <person name="Tanurdzic M."/>
            <person name="Theissen G."/>
            <person name="Ulvskov P."/>
            <person name="Wakazuki S."/>
            <person name="Weng J.K."/>
            <person name="Willats W.W."/>
            <person name="Wipf D."/>
            <person name="Wolf P.G."/>
            <person name="Yang L."/>
            <person name="Zimmer A.D."/>
            <person name="Zhu Q."/>
            <person name="Mitros T."/>
            <person name="Hellsten U."/>
            <person name="Loque D."/>
            <person name="Otillar R."/>
            <person name="Salamov A."/>
            <person name="Schmutz J."/>
            <person name="Shapiro H."/>
            <person name="Lindquist E."/>
            <person name="Lucas S."/>
            <person name="Rokhsar D."/>
            <person name="Grigoriev I.V."/>
        </authorList>
    </citation>
    <scope>NUCLEOTIDE SEQUENCE [LARGE SCALE GENOMIC DNA]</scope>
</reference>
<evidence type="ECO:0000313" key="1">
    <source>
        <dbReference type="EMBL" id="EFJ33427.1"/>
    </source>
</evidence>
<protein>
    <submittedName>
        <fullName evidence="1">Uncharacterized protein</fullName>
    </submittedName>
</protein>
<gene>
    <name evidence="1" type="ORF">SELMODRAFT_407210</name>
</gene>
<organism evidence="2">
    <name type="scientific">Selaginella moellendorffii</name>
    <name type="common">Spikemoss</name>
    <dbReference type="NCBI Taxonomy" id="88036"/>
    <lineage>
        <taxon>Eukaryota</taxon>
        <taxon>Viridiplantae</taxon>
        <taxon>Streptophyta</taxon>
        <taxon>Embryophyta</taxon>
        <taxon>Tracheophyta</taxon>
        <taxon>Lycopodiopsida</taxon>
        <taxon>Selaginellales</taxon>
        <taxon>Selaginellaceae</taxon>
        <taxon>Selaginella</taxon>
    </lineage>
</organism>